<dbReference type="OrthoDB" id="9784461at2"/>
<proteinExistence type="inferred from homology"/>
<keyword evidence="2 4" id="KW-0067">ATP-binding</keyword>
<evidence type="ECO:0000256" key="2">
    <source>
        <dbReference type="ARBA" id="ARBA00022840"/>
    </source>
</evidence>
<dbReference type="HAMAP" id="MF_00636">
    <property type="entry name" value="RapZ_like"/>
    <property type="match status" value="1"/>
</dbReference>
<feature type="domain" description="RapZ-like N-terminal" evidence="5">
    <location>
        <begin position="15"/>
        <end position="169"/>
    </location>
</feature>
<dbReference type="InterPro" id="IPR027417">
    <property type="entry name" value="P-loop_NTPase"/>
</dbReference>
<feature type="binding site" evidence="4">
    <location>
        <begin position="71"/>
        <end position="74"/>
    </location>
    <ligand>
        <name>GTP</name>
        <dbReference type="ChEBI" id="CHEBI:37565"/>
    </ligand>
</feature>
<dbReference type="InterPro" id="IPR005337">
    <property type="entry name" value="RapZ-like"/>
</dbReference>
<dbReference type="NCBIfam" id="NF003828">
    <property type="entry name" value="PRK05416.1"/>
    <property type="match status" value="1"/>
</dbReference>
<dbReference type="Proteomes" id="UP000217103">
    <property type="component" value="Unassembled WGS sequence"/>
</dbReference>
<keyword evidence="8" id="KW-1185">Reference proteome</keyword>
<reference evidence="7 8" key="1">
    <citation type="submission" date="2016-10" db="EMBL/GenBank/DDBJ databases">
        <authorList>
            <person name="de Groot N.N."/>
        </authorList>
    </citation>
    <scope>NUCLEOTIDE SEQUENCE [LARGE SCALE GENOMIC DNA]</scope>
    <source>
        <strain evidence="7 8">DSM 43794</strain>
    </source>
</reference>
<protein>
    <submittedName>
        <fullName evidence="7">UPF0042 nucleotide-binding protein</fullName>
    </submittedName>
</protein>
<feature type="binding site" evidence="4">
    <location>
        <begin position="20"/>
        <end position="27"/>
    </location>
    <ligand>
        <name>ATP</name>
        <dbReference type="ChEBI" id="CHEBI:30616"/>
    </ligand>
</feature>
<evidence type="ECO:0000259" key="6">
    <source>
        <dbReference type="Pfam" id="PF22740"/>
    </source>
</evidence>
<evidence type="ECO:0000256" key="1">
    <source>
        <dbReference type="ARBA" id="ARBA00022741"/>
    </source>
</evidence>
<evidence type="ECO:0000313" key="8">
    <source>
        <dbReference type="Proteomes" id="UP000217103"/>
    </source>
</evidence>
<dbReference type="Gene3D" id="3.40.50.300">
    <property type="entry name" value="P-loop containing nucleotide triphosphate hydrolases"/>
    <property type="match status" value="1"/>
</dbReference>
<sequence length="296" mass="32019">MTQPQTGDGATTPAFVIITGMSGAGRSTAAKALEDLGWFVIDNLPPGLLFSLAEEAGRANLPADKVAAVVDVRSLAFTTDLNAAIEELEARGAAVRVAFLEASDEELVRRFENVRRPHPLQGEGRLVDGIARERGILRDVRANADLVIDTSTLNVHELRRKIVAFFGGEDRPGLRVNVVSFGYKYGLPVDADLVVDCRFLPNPHWVPELRPMTGLDAPVRDYVLGQPGAKAFLDAYEEVMGVVAAGYTREGKSFATLAVGCTGGKHRSVAMAEQLAARLRERGMEVQVSHRDTGRE</sequence>
<dbReference type="PIRSF" id="PIRSF005052">
    <property type="entry name" value="P-loopkin"/>
    <property type="match status" value="1"/>
</dbReference>
<accession>A0A1H1HLG8</accession>
<evidence type="ECO:0000259" key="5">
    <source>
        <dbReference type="Pfam" id="PF03668"/>
    </source>
</evidence>
<dbReference type="InterPro" id="IPR053931">
    <property type="entry name" value="RapZ_C"/>
</dbReference>
<dbReference type="PANTHER" id="PTHR30448:SF0">
    <property type="entry name" value="RNASE ADAPTER PROTEIN RAPZ"/>
    <property type="match status" value="1"/>
</dbReference>
<evidence type="ECO:0000313" key="7">
    <source>
        <dbReference type="EMBL" id="SDR26223.1"/>
    </source>
</evidence>
<gene>
    <name evidence="7" type="ORF">SAMN04489764_4566</name>
</gene>
<name>A0A1H1HLG8_9ACTN</name>
<dbReference type="Pfam" id="PF22740">
    <property type="entry name" value="PapZ_C"/>
    <property type="match status" value="1"/>
</dbReference>
<dbReference type="Pfam" id="PF03668">
    <property type="entry name" value="RapZ-like_N"/>
    <property type="match status" value="1"/>
</dbReference>
<dbReference type="SUPFAM" id="SSF52540">
    <property type="entry name" value="P-loop containing nucleoside triphosphate hydrolases"/>
    <property type="match status" value="1"/>
</dbReference>
<dbReference type="EMBL" id="FNKK01000002">
    <property type="protein sequence ID" value="SDR26223.1"/>
    <property type="molecule type" value="Genomic_DNA"/>
</dbReference>
<keyword evidence="1 4" id="KW-0547">Nucleotide-binding</keyword>
<dbReference type="InterPro" id="IPR053930">
    <property type="entry name" value="RapZ-like_N"/>
</dbReference>
<dbReference type="GO" id="GO:0005525">
    <property type="term" value="F:GTP binding"/>
    <property type="evidence" value="ECO:0007669"/>
    <property type="project" value="UniProtKB-UniRule"/>
</dbReference>
<dbReference type="STRING" id="35622.SAMN04489764_4566"/>
<organism evidence="7 8">
    <name type="scientific">Thermostaphylospora chromogena</name>
    <dbReference type="NCBI Taxonomy" id="35622"/>
    <lineage>
        <taxon>Bacteria</taxon>
        <taxon>Bacillati</taxon>
        <taxon>Actinomycetota</taxon>
        <taxon>Actinomycetes</taxon>
        <taxon>Streptosporangiales</taxon>
        <taxon>Thermomonosporaceae</taxon>
        <taxon>Thermostaphylospora</taxon>
    </lineage>
</organism>
<feature type="domain" description="RapZ C-terminal" evidence="6">
    <location>
        <begin position="175"/>
        <end position="293"/>
    </location>
</feature>
<evidence type="ECO:0000256" key="4">
    <source>
        <dbReference type="HAMAP-Rule" id="MF_00636"/>
    </source>
</evidence>
<evidence type="ECO:0000256" key="3">
    <source>
        <dbReference type="ARBA" id="ARBA00023134"/>
    </source>
</evidence>
<dbReference type="GO" id="GO:0005524">
    <property type="term" value="F:ATP binding"/>
    <property type="evidence" value="ECO:0007669"/>
    <property type="project" value="UniProtKB-UniRule"/>
</dbReference>
<keyword evidence="3 4" id="KW-0342">GTP-binding</keyword>
<dbReference type="AlphaFoldDB" id="A0A1H1HLG8"/>
<dbReference type="PANTHER" id="PTHR30448">
    <property type="entry name" value="RNASE ADAPTER PROTEIN RAPZ"/>
    <property type="match status" value="1"/>
</dbReference>